<dbReference type="SMART" id="SM00867">
    <property type="entry name" value="YceI"/>
    <property type="match status" value="1"/>
</dbReference>
<feature type="domain" description="Lipid/polyisoprenoid-binding YceI-like" evidence="3">
    <location>
        <begin position="65"/>
        <end position="229"/>
    </location>
</feature>
<protein>
    <recommendedName>
        <fullName evidence="3">Lipid/polyisoprenoid-binding YceI-like domain-containing protein</fullName>
    </recommendedName>
</protein>
<evidence type="ECO:0000313" key="5">
    <source>
        <dbReference type="Proteomes" id="UP000598775"/>
    </source>
</evidence>
<sequence length="231" mass="23062">MKKPVSISLALVAAAVSVGLVAAVAAPILYRDVTIAPSSQAASVIPTVTDGSASSIAEGMNVNGVWSVAAGSTAGYQIAEPDSAGTLAGSTSQVTGSVTVANDTLTDASVIVQAGSLTCGNSTIDRYLRNTALQTDSYPTATFQLDQPVAGSLTAVAGQIQTLSGTGTLTLHGVTRQVTVALQTSFGADGARLTGSIPIDFGDYDVTGPDFGFAVADKSATVVFSLSAVKQ</sequence>
<proteinExistence type="inferred from homology"/>
<dbReference type="InterPro" id="IPR036761">
    <property type="entry name" value="TTHA0802/YceI-like_sf"/>
</dbReference>
<dbReference type="PANTHER" id="PTHR34406">
    <property type="entry name" value="PROTEIN YCEI"/>
    <property type="match status" value="1"/>
</dbReference>
<feature type="chain" id="PRO_5039280823" description="Lipid/polyisoprenoid-binding YceI-like domain-containing protein" evidence="2">
    <location>
        <begin position="23"/>
        <end position="231"/>
    </location>
</feature>
<dbReference type="Proteomes" id="UP000598775">
    <property type="component" value="Unassembled WGS sequence"/>
</dbReference>
<accession>A0A917B7S7</accession>
<evidence type="ECO:0000313" key="4">
    <source>
        <dbReference type="EMBL" id="GGF26019.1"/>
    </source>
</evidence>
<gene>
    <name evidence="4" type="ORF">GCM10011399_19340</name>
</gene>
<keyword evidence="2" id="KW-0732">Signal</keyword>
<evidence type="ECO:0000256" key="2">
    <source>
        <dbReference type="SAM" id="SignalP"/>
    </source>
</evidence>
<comment type="caution">
    <text evidence="4">The sequence shown here is derived from an EMBL/GenBank/DDBJ whole genome shotgun (WGS) entry which is preliminary data.</text>
</comment>
<dbReference type="RefSeq" id="WP_188677422.1">
    <property type="nucleotide sequence ID" value="NZ_BMGP01000003.1"/>
</dbReference>
<feature type="signal peptide" evidence="2">
    <location>
        <begin position="1"/>
        <end position="22"/>
    </location>
</feature>
<evidence type="ECO:0000256" key="1">
    <source>
        <dbReference type="ARBA" id="ARBA00008812"/>
    </source>
</evidence>
<keyword evidence="5" id="KW-1185">Reference proteome</keyword>
<name>A0A917B7S7_9MICO</name>
<dbReference type="SUPFAM" id="SSF101874">
    <property type="entry name" value="YceI-like"/>
    <property type="match status" value="1"/>
</dbReference>
<organism evidence="4 5">
    <name type="scientific">Subtercola lobariae</name>
    <dbReference type="NCBI Taxonomy" id="1588641"/>
    <lineage>
        <taxon>Bacteria</taxon>
        <taxon>Bacillati</taxon>
        <taxon>Actinomycetota</taxon>
        <taxon>Actinomycetes</taxon>
        <taxon>Micrococcales</taxon>
        <taxon>Microbacteriaceae</taxon>
        <taxon>Subtercola</taxon>
    </lineage>
</organism>
<comment type="similarity">
    <text evidence="1">Belongs to the UPF0312 family.</text>
</comment>
<dbReference type="PANTHER" id="PTHR34406:SF1">
    <property type="entry name" value="PROTEIN YCEI"/>
    <property type="match status" value="1"/>
</dbReference>
<dbReference type="Pfam" id="PF04264">
    <property type="entry name" value="YceI"/>
    <property type="match status" value="1"/>
</dbReference>
<dbReference type="InterPro" id="IPR007372">
    <property type="entry name" value="Lipid/polyisoprenoid-bd_YceI"/>
</dbReference>
<dbReference type="AlphaFoldDB" id="A0A917B7S7"/>
<dbReference type="Gene3D" id="2.40.128.110">
    <property type="entry name" value="Lipid/polyisoprenoid-binding, YceI-like"/>
    <property type="match status" value="1"/>
</dbReference>
<dbReference type="EMBL" id="BMGP01000003">
    <property type="protein sequence ID" value="GGF26019.1"/>
    <property type="molecule type" value="Genomic_DNA"/>
</dbReference>
<evidence type="ECO:0000259" key="3">
    <source>
        <dbReference type="SMART" id="SM00867"/>
    </source>
</evidence>
<reference evidence="4 5" key="1">
    <citation type="journal article" date="2014" name="Int. J. Syst. Evol. Microbiol.">
        <title>Complete genome sequence of Corynebacterium casei LMG S-19264T (=DSM 44701T), isolated from a smear-ripened cheese.</title>
        <authorList>
            <consortium name="US DOE Joint Genome Institute (JGI-PGF)"/>
            <person name="Walter F."/>
            <person name="Albersmeier A."/>
            <person name="Kalinowski J."/>
            <person name="Ruckert C."/>
        </authorList>
    </citation>
    <scope>NUCLEOTIDE SEQUENCE [LARGE SCALE GENOMIC DNA]</scope>
    <source>
        <strain evidence="4 5">CGMCC 1.12976</strain>
    </source>
</reference>